<comment type="caution">
    <text evidence="1">The sequence shown here is derived from an EMBL/GenBank/DDBJ whole genome shotgun (WGS) entry which is preliminary data.</text>
</comment>
<name>A0AAD4C313_BOLED</name>
<evidence type="ECO:0000313" key="2">
    <source>
        <dbReference type="Proteomes" id="UP001194468"/>
    </source>
</evidence>
<organism evidence="1 2">
    <name type="scientific">Boletus edulis BED1</name>
    <dbReference type="NCBI Taxonomy" id="1328754"/>
    <lineage>
        <taxon>Eukaryota</taxon>
        <taxon>Fungi</taxon>
        <taxon>Dikarya</taxon>
        <taxon>Basidiomycota</taxon>
        <taxon>Agaricomycotina</taxon>
        <taxon>Agaricomycetes</taxon>
        <taxon>Agaricomycetidae</taxon>
        <taxon>Boletales</taxon>
        <taxon>Boletineae</taxon>
        <taxon>Boletaceae</taxon>
        <taxon>Boletoideae</taxon>
        <taxon>Boletus</taxon>
    </lineage>
</organism>
<accession>A0AAD4C313</accession>
<dbReference type="EMBL" id="WHUW01000004">
    <property type="protein sequence ID" value="KAF8447301.1"/>
    <property type="molecule type" value="Genomic_DNA"/>
</dbReference>
<protein>
    <submittedName>
        <fullName evidence="1">Uncharacterized protein</fullName>
    </submittedName>
</protein>
<reference evidence="1" key="2">
    <citation type="journal article" date="2020" name="Nat. Commun.">
        <title>Large-scale genome sequencing of mycorrhizal fungi provides insights into the early evolution of symbiotic traits.</title>
        <authorList>
            <person name="Miyauchi S."/>
            <person name="Kiss E."/>
            <person name="Kuo A."/>
            <person name="Drula E."/>
            <person name="Kohler A."/>
            <person name="Sanchez-Garcia M."/>
            <person name="Morin E."/>
            <person name="Andreopoulos B."/>
            <person name="Barry K.W."/>
            <person name="Bonito G."/>
            <person name="Buee M."/>
            <person name="Carver A."/>
            <person name="Chen C."/>
            <person name="Cichocki N."/>
            <person name="Clum A."/>
            <person name="Culley D."/>
            <person name="Crous P.W."/>
            <person name="Fauchery L."/>
            <person name="Girlanda M."/>
            <person name="Hayes R.D."/>
            <person name="Keri Z."/>
            <person name="LaButti K."/>
            <person name="Lipzen A."/>
            <person name="Lombard V."/>
            <person name="Magnuson J."/>
            <person name="Maillard F."/>
            <person name="Murat C."/>
            <person name="Nolan M."/>
            <person name="Ohm R.A."/>
            <person name="Pangilinan J."/>
            <person name="Pereira M.F."/>
            <person name="Perotto S."/>
            <person name="Peter M."/>
            <person name="Pfister S."/>
            <person name="Riley R."/>
            <person name="Sitrit Y."/>
            <person name="Stielow J.B."/>
            <person name="Szollosi G."/>
            <person name="Zifcakova L."/>
            <person name="Stursova M."/>
            <person name="Spatafora J.W."/>
            <person name="Tedersoo L."/>
            <person name="Vaario L.M."/>
            <person name="Yamada A."/>
            <person name="Yan M."/>
            <person name="Wang P."/>
            <person name="Xu J."/>
            <person name="Bruns T."/>
            <person name="Baldrian P."/>
            <person name="Vilgalys R."/>
            <person name="Dunand C."/>
            <person name="Henrissat B."/>
            <person name="Grigoriev I.V."/>
            <person name="Hibbett D."/>
            <person name="Nagy L.G."/>
            <person name="Martin F.M."/>
        </authorList>
    </citation>
    <scope>NUCLEOTIDE SEQUENCE</scope>
    <source>
        <strain evidence="1">BED1</strain>
    </source>
</reference>
<proteinExistence type="predicted"/>
<gene>
    <name evidence="1" type="ORF">L210DRAFT_3501025</name>
</gene>
<keyword evidence="2" id="KW-1185">Reference proteome</keyword>
<dbReference type="Proteomes" id="UP001194468">
    <property type="component" value="Unassembled WGS sequence"/>
</dbReference>
<evidence type="ECO:0000313" key="1">
    <source>
        <dbReference type="EMBL" id="KAF8447301.1"/>
    </source>
</evidence>
<reference evidence="1" key="1">
    <citation type="submission" date="2019-10" db="EMBL/GenBank/DDBJ databases">
        <authorList>
            <consortium name="DOE Joint Genome Institute"/>
            <person name="Kuo A."/>
            <person name="Miyauchi S."/>
            <person name="Kiss E."/>
            <person name="Drula E."/>
            <person name="Kohler A."/>
            <person name="Sanchez-Garcia M."/>
            <person name="Andreopoulos B."/>
            <person name="Barry K.W."/>
            <person name="Bonito G."/>
            <person name="Buee M."/>
            <person name="Carver A."/>
            <person name="Chen C."/>
            <person name="Cichocki N."/>
            <person name="Clum A."/>
            <person name="Culley D."/>
            <person name="Crous P.W."/>
            <person name="Fauchery L."/>
            <person name="Girlanda M."/>
            <person name="Hayes R."/>
            <person name="Keri Z."/>
            <person name="LaButti K."/>
            <person name="Lipzen A."/>
            <person name="Lombard V."/>
            <person name="Magnuson J."/>
            <person name="Maillard F."/>
            <person name="Morin E."/>
            <person name="Murat C."/>
            <person name="Nolan M."/>
            <person name="Ohm R."/>
            <person name="Pangilinan J."/>
            <person name="Pereira M."/>
            <person name="Perotto S."/>
            <person name="Peter M."/>
            <person name="Riley R."/>
            <person name="Sitrit Y."/>
            <person name="Stielow B."/>
            <person name="Szollosi G."/>
            <person name="Zifcakova L."/>
            <person name="Stursova M."/>
            <person name="Spatafora J.W."/>
            <person name="Tedersoo L."/>
            <person name="Vaario L.-M."/>
            <person name="Yamada A."/>
            <person name="Yan M."/>
            <person name="Wang P."/>
            <person name="Xu J."/>
            <person name="Bruns T."/>
            <person name="Baldrian P."/>
            <person name="Vilgalys R."/>
            <person name="Henrissat B."/>
            <person name="Grigoriev I.V."/>
            <person name="Hibbett D."/>
            <person name="Nagy L.G."/>
            <person name="Martin F.M."/>
        </authorList>
    </citation>
    <scope>NUCLEOTIDE SEQUENCE</scope>
    <source>
        <strain evidence="1">BED1</strain>
    </source>
</reference>
<sequence length="130" mass="14800">MEAFERAMLVLDVVELRRAKLALHVRNTSFLVDLGEATRDKHRCRLGGCSCKRYAFGPMHASVDDDSQFHLTELDWSPELCHRASPTARDSETIDALQALYREEVKQRQVLFAYGSLDPFLGHLKIPTPD</sequence>
<dbReference type="AlphaFoldDB" id="A0AAD4C313"/>